<organism evidence="1 2">
    <name type="scientific">Corchorus olitorius</name>
    <dbReference type="NCBI Taxonomy" id="93759"/>
    <lineage>
        <taxon>Eukaryota</taxon>
        <taxon>Viridiplantae</taxon>
        <taxon>Streptophyta</taxon>
        <taxon>Embryophyta</taxon>
        <taxon>Tracheophyta</taxon>
        <taxon>Spermatophyta</taxon>
        <taxon>Magnoliopsida</taxon>
        <taxon>eudicotyledons</taxon>
        <taxon>Gunneridae</taxon>
        <taxon>Pentapetalae</taxon>
        <taxon>rosids</taxon>
        <taxon>malvids</taxon>
        <taxon>Malvales</taxon>
        <taxon>Malvaceae</taxon>
        <taxon>Grewioideae</taxon>
        <taxon>Apeibeae</taxon>
        <taxon>Corchorus</taxon>
    </lineage>
</organism>
<protein>
    <submittedName>
        <fullName evidence="1">Uncharacterized protein</fullName>
    </submittedName>
</protein>
<evidence type="ECO:0000313" key="2">
    <source>
        <dbReference type="Proteomes" id="UP000187203"/>
    </source>
</evidence>
<comment type="caution">
    <text evidence="1">The sequence shown here is derived from an EMBL/GenBank/DDBJ whole genome shotgun (WGS) entry which is preliminary data.</text>
</comment>
<sequence>MAWLDLHSTDLPTVTAAKNLLNHPGVLQEIYSRGLADHFPPIFTLINLRPERKFIQAETNYTIVNLRETRSVEDIPGLAAATPHHSTLYSLQPICFVGGLRIMYNNRFLNAEIMNMEGQSFTAQLSFPAGD</sequence>
<reference evidence="2" key="1">
    <citation type="submission" date="2013-09" db="EMBL/GenBank/DDBJ databases">
        <title>Corchorus olitorius genome sequencing.</title>
        <authorList>
            <person name="Alam M."/>
            <person name="Haque M.S."/>
            <person name="Islam M.S."/>
            <person name="Emdad E.M."/>
            <person name="Islam M.M."/>
            <person name="Ahmed B."/>
            <person name="Halim A."/>
            <person name="Hossen Q.M.M."/>
            <person name="Hossain M.Z."/>
            <person name="Ahmed R."/>
            <person name="Khan M.M."/>
            <person name="Islam R."/>
            <person name="Rashid M.M."/>
            <person name="Khan S.A."/>
            <person name="Rahman M.S."/>
            <person name="Alam M."/>
            <person name="Yahiya A.S."/>
            <person name="Khan M.S."/>
            <person name="Azam M.S."/>
            <person name="Haque T."/>
            <person name="Lashkar M.Z.H."/>
            <person name="Akhand A.I."/>
            <person name="Morshed G."/>
            <person name="Roy S."/>
            <person name="Uddin K.S."/>
            <person name="Rabeya T."/>
            <person name="Hossain A.S."/>
            <person name="Chowdhury A."/>
            <person name="Snigdha A.R."/>
            <person name="Mortoza M.S."/>
            <person name="Matin S.A."/>
            <person name="Hoque S.M.E."/>
            <person name="Islam M.K."/>
            <person name="Roy D.K."/>
            <person name="Haider R."/>
            <person name="Moosa M.M."/>
            <person name="Elias S.M."/>
            <person name="Hasan A.M."/>
            <person name="Jahan S."/>
            <person name="Shafiuddin M."/>
            <person name="Mahmood N."/>
            <person name="Shommy N.S."/>
        </authorList>
    </citation>
    <scope>NUCLEOTIDE SEQUENCE [LARGE SCALE GENOMIC DNA]</scope>
    <source>
        <strain evidence="2">cv. O-4</strain>
    </source>
</reference>
<accession>A0A1R3H228</accession>
<name>A0A1R3H228_9ROSI</name>
<evidence type="ECO:0000313" key="1">
    <source>
        <dbReference type="EMBL" id="OMO64425.1"/>
    </source>
</evidence>
<proteinExistence type="predicted"/>
<dbReference type="AlphaFoldDB" id="A0A1R3H228"/>
<dbReference type="EMBL" id="AWUE01020963">
    <property type="protein sequence ID" value="OMO64425.1"/>
    <property type="molecule type" value="Genomic_DNA"/>
</dbReference>
<gene>
    <name evidence="1" type="ORF">COLO4_32057</name>
</gene>
<keyword evidence="2" id="KW-1185">Reference proteome</keyword>
<dbReference type="Proteomes" id="UP000187203">
    <property type="component" value="Unassembled WGS sequence"/>
</dbReference>